<feature type="transmembrane region" description="Helical" evidence="1">
    <location>
        <begin position="303"/>
        <end position="325"/>
    </location>
</feature>
<dbReference type="EMBL" id="UOFI01000069">
    <property type="protein sequence ID" value="VAW65699.1"/>
    <property type="molecule type" value="Genomic_DNA"/>
</dbReference>
<keyword evidence="1" id="KW-0472">Membrane</keyword>
<sequence>MLENDALSNNKFQLDSLDGLRGFAVLFVFLSHTSNVGIYFLPGANFSGIGTFGVFLFFILSSFLLTYPFLIKKENAISKKYLFNYFLRRFFRIFPLYLVYLLLALFSTIIFKNIGNFNKPIGVPFPLNLTDFTQHILLQQGKGVTWSIMVEFRYYFILPFLGILFSILLKNKILPCLLTVIILSIISQYIWPDIDKIEKGLRLGVYFPIFLMGSLMAVIHYNWVQLNNDSKASMQKTIEIAGILCLLIIFFLTPSSISILAGYTVNAAEIHNHYILISMLWCIILFSSIHGKGLLRRFFESAALRYLGFISFSFYLFHIIGIRIVNHIPAVNESLHGPLILLVTILISHISYKLIEQPSSKISFK</sequence>
<keyword evidence="1" id="KW-1133">Transmembrane helix</keyword>
<dbReference type="Pfam" id="PF01757">
    <property type="entry name" value="Acyl_transf_3"/>
    <property type="match status" value="1"/>
</dbReference>
<dbReference type="InterPro" id="IPR050879">
    <property type="entry name" value="Acyltransferase_3"/>
</dbReference>
<dbReference type="GO" id="GO:0016747">
    <property type="term" value="F:acyltransferase activity, transferring groups other than amino-acyl groups"/>
    <property type="evidence" value="ECO:0007669"/>
    <property type="project" value="InterPro"/>
</dbReference>
<proteinExistence type="predicted"/>
<accession>A0A3B0XUY4</accession>
<dbReference type="GO" id="GO:0016020">
    <property type="term" value="C:membrane"/>
    <property type="evidence" value="ECO:0007669"/>
    <property type="project" value="TreeGrafter"/>
</dbReference>
<evidence type="ECO:0000313" key="3">
    <source>
        <dbReference type="EMBL" id="VAW65699.1"/>
    </source>
</evidence>
<feature type="transmembrane region" description="Helical" evidence="1">
    <location>
        <begin position="337"/>
        <end position="355"/>
    </location>
</feature>
<organism evidence="3">
    <name type="scientific">hydrothermal vent metagenome</name>
    <dbReference type="NCBI Taxonomy" id="652676"/>
    <lineage>
        <taxon>unclassified sequences</taxon>
        <taxon>metagenomes</taxon>
        <taxon>ecological metagenomes</taxon>
    </lineage>
</organism>
<feature type="transmembrane region" description="Helical" evidence="1">
    <location>
        <begin position="243"/>
        <end position="265"/>
    </location>
</feature>
<dbReference type="AlphaFoldDB" id="A0A3B0XUY4"/>
<feature type="transmembrane region" description="Helical" evidence="1">
    <location>
        <begin position="90"/>
        <end position="111"/>
    </location>
</feature>
<dbReference type="PANTHER" id="PTHR23028">
    <property type="entry name" value="ACETYLTRANSFERASE"/>
    <property type="match status" value="1"/>
</dbReference>
<feature type="transmembrane region" description="Helical" evidence="1">
    <location>
        <begin position="46"/>
        <end position="70"/>
    </location>
</feature>
<evidence type="ECO:0000256" key="1">
    <source>
        <dbReference type="SAM" id="Phobius"/>
    </source>
</evidence>
<reference evidence="3" key="1">
    <citation type="submission" date="2018-06" db="EMBL/GenBank/DDBJ databases">
        <authorList>
            <person name="Zhirakovskaya E."/>
        </authorList>
    </citation>
    <scope>NUCLEOTIDE SEQUENCE</scope>
</reference>
<name>A0A3B0XUY4_9ZZZZ</name>
<evidence type="ECO:0000259" key="2">
    <source>
        <dbReference type="Pfam" id="PF01757"/>
    </source>
</evidence>
<feature type="transmembrane region" description="Helical" evidence="1">
    <location>
        <begin position="20"/>
        <end position="40"/>
    </location>
</feature>
<feature type="transmembrane region" description="Helical" evidence="1">
    <location>
        <begin position="203"/>
        <end position="223"/>
    </location>
</feature>
<dbReference type="PANTHER" id="PTHR23028:SF53">
    <property type="entry name" value="ACYL_TRANSF_3 DOMAIN-CONTAINING PROTEIN"/>
    <property type="match status" value="1"/>
</dbReference>
<feature type="transmembrane region" description="Helical" evidence="1">
    <location>
        <begin position="271"/>
        <end position="291"/>
    </location>
</feature>
<feature type="domain" description="Acyltransferase 3" evidence="2">
    <location>
        <begin position="15"/>
        <end position="349"/>
    </location>
</feature>
<feature type="transmembrane region" description="Helical" evidence="1">
    <location>
        <begin position="152"/>
        <end position="169"/>
    </location>
</feature>
<keyword evidence="1" id="KW-0812">Transmembrane</keyword>
<gene>
    <name evidence="3" type="ORF">MNBD_GAMMA09-3265</name>
</gene>
<dbReference type="GO" id="GO:0000271">
    <property type="term" value="P:polysaccharide biosynthetic process"/>
    <property type="evidence" value="ECO:0007669"/>
    <property type="project" value="TreeGrafter"/>
</dbReference>
<dbReference type="InterPro" id="IPR002656">
    <property type="entry name" value="Acyl_transf_3_dom"/>
</dbReference>
<feature type="transmembrane region" description="Helical" evidence="1">
    <location>
        <begin position="174"/>
        <end position="191"/>
    </location>
</feature>
<protein>
    <recommendedName>
        <fullName evidence="2">Acyltransferase 3 domain-containing protein</fullName>
    </recommendedName>
</protein>